<feature type="compositionally biased region" description="Polar residues" evidence="1">
    <location>
        <begin position="152"/>
        <end position="168"/>
    </location>
</feature>
<sequence>MPHSCHRCSCRGFQADTDACYCGHSAADHGIVPMFVPPRGGQAETGCTAYRRRNIYSHLRFTPDQTCECGIDWLKHDSEIDESAPGPLAAPAPTHLAAQPQATAWVAPVRPMPTTAQARASAPSSAGPSIGQRPAPFGSSTPPVVPHGPFSNLFSSTDAPTRRVNSQRGIRMPKPYRNGSSSQSTVPQPINIDVDIFLLPYAPAISISESRDILDSPDIRIPEHLWFEFFVALTQHGLYKAVTLRNSGNRQTIL</sequence>
<feature type="region of interest" description="Disordered" evidence="1">
    <location>
        <begin position="114"/>
        <end position="186"/>
    </location>
</feature>
<dbReference type="EMBL" id="NHYE01001049">
    <property type="protein sequence ID" value="PPQ99685.1"/>
    <property type="molecule type" value="Genomic_DNA"/>
</dbReference>
<keyword evidence="3" id="KW-1185">Reference proteome</keyword>
<comment type="caution">
    <text evidence="2">The sequence shown here is derived from an EMBL/GenBank/DDBJ whole genome shotgun (WGS) entry which is preliminary data.</text>
</comment>
<name>A0A409Y967_9AGAR</name>
<evidence type="ECO:0000256" key="1">
    <source>
        <dbReference type="SAM" id="MobiDB-lite"/>
    </source>
</evidence>
<protein>
    <submittedName>
        <fullName evidence="2">Uncharacterized protein</fullName>
    </submittedName>
</protein>
<organism evidence="2 3">
    <name type="scientific">Gymnopilus dilepis</name>
    <dbReference type="NCBI Taxonomy" id="231916"/>
    <lineage>
        <taxon>Eukaryota</taxon>
        <taxon>Fungi</taxon>
        <taxon>Dikarya</taxon>
        <taxon>Basidiomycota</taxon>
        <taxon>Agaricomycotina</taxon>
        <taxon>Agaricomycetes</taxon>
        <taxon>Agaricomycetidae</taxon>
        <taxon>Agaricales</taxon>
        <taxon>Agaricineae</taxon>
        <taxon>Hymenogastraceae</taxon>
        <taxon>Gymnopilus</taxon>
    </lineage>
</organism>
<gene>
    <name evidence="2" type="ORF">CVT26_009111</name>
</gene>
<feature type="compositionally biased region" description="Low complexity" evidence="1">
    <location>
        <begin position="116"/>
        <end position="132"/>
    </location>
</feature>
<accession>A0A409Y967</accession>
<evidence type="ECO:0000313" key="3">
    <source>
        <dbReference type="Proteomes" id="UP000284706"/>
    </source>
</evidence>
<evidence type="ECO:0000313" key="2">
    <source>
        <dbReference type="EMBL" id="PPQ99685.1"/>
    </source>
</evidence>
<dbReference type="InParanoid" id="A0A409Y967"/>
<dbReference type="Proteomes" id="UP000284706">
    <property type="component" value="Unassembled WGS sequence"/>
</dbReference>
<dbReference type="OrthoDB" id="3119863at2759"/>
<dbReference type="AlphaFoldDB" id="A0A409Y967"/>
<proteinExistence type="predicted"/>
<reference evidence="2 3" key="1">
    <citation type="journal article" date="2018" name="Evol. Lett.">
        <title>Horizontal gene cluster transfer increased hallucinogenic mushroom diversity.</title>
        <authorList>
            <person name="Reynolds H.T."/>
            <person name="Vijayakumar V."/>
            <person name="Gluck-Thaler E."/>
            <person name="Korotkin H.B."/>
            <person name="Matheny P.B."/>
            <person name="Slot J.C."/>
        </authorList>
    </citation>
    <scope>NUCLEOTIDE SEQUENCE [LARGE SCALE GENOMIC DNA]</scope>
    <source>
        <strain evidence="2 3">SRW20</strain>
    </source>
</reference>